<dbReference type="EMBL" id="CAJNRE010005073">
    <property type="protein sequence ID" value="CAF2041584.1"/>
    <property type="molecule type" value="Genomic_DNA"/>
</dbReference>
<feature type="chain" id="PRO_5036230310" evidence="3">
    <location>
        <begin position="24"/>
        <end position="364"/>
    </location>
</feature>
<evidence type="ECO:0000313" key="4">
    <source>
        <dbReference type="EMBL" id="CAF2041584.1"/>
    </source>
</evidence>
<keyword evidence="1" id="KW-0677">Repeat</keyword>
<keyword evidence="3" id="KW-0732">Signal</keyword>
<dbReference type="InterPro" id="IPR001258">
    <property type="entry name" value="NHL_repeat"/>
</dbReference>
<feature type="signal peptide" evidence="3">
    <location>
        <begin position="1"/>
        <end position="23"/>
    </location>
</feature>
<accession>A0A816NXD0</accession>
<dbReference type="Gene3D" id="2.120.10.30">
    <property type="entry name" value="TolB, C-terminal domain"/>
    <property type="match status" value="1"/>
</dbReference>
<dbReference type="Gene3D" id="2.40.10.500">
    <property type="match status" value="1"/>
</dbReference>
<dbReference type="CDD" id="cd05819">
    <property type="entry name" value="NHL"/>
    <property type="match status" value="1"/>
</dbReference>
<proteinExistence type="predicted"/>
<evidence type="ECO:0000256" key="1">
    <source>
        <dbReference type="ARBA" id="ARBA00022737"/>
    </source>
</evidence>
<sequence length="364" mass="40058">MATTSKFGICGFLWVTCSHLVACSSPHNGCEKTDHVCIQHPQCQNNPVCYPLYLIDEIICPPLTTARPMSGIHPNATWKQNGHTVAGSITWLSGPTDFCVDDDETVLAAYESTSSSIAEWKPDARNVRIVASSVMGQVYRGISRPQGVLIEKATDSLMTCDKTRNQVVRWSRRDGTGPVTIIPNIQCQDIKIDEDGAIYVAHNRKVTRYRRGEKQGTVVAGQEVNSNPAMSLSPSTRISLDRNHTVYTWGSGVRIVKWTRGDAEIIPIVGGLVEGDYLAIFGTIGGLSVDQRGTFYLTDTSNDRIVRWPKGASKGTVIIGGNGKGAQNNQLNYPTHLWLDKHGNIFVLDQNNRRIQKFSINLTS</sequence>
<comment type="caution">
    <text evidence="4">The sequence shown here is derived from an EMBL/GenBank/DDBJ whole genome shotgun (WGS) entry which is preliminary data.</text>
</comment>
<evidence type="ECO:0000313" key="5">
    <source>
        <dbReference type="EMBL" id="CAF3978682.1"/>
    </source>
</evidence>
<protein>
    <submittedName>
        <fullName evidence="4">Uncharacterized protein</fullName>
    </submittedName>
</protein>
<dbReference type="EMBL" id="CAJOBI010003720">
    <property type="protein sequence ID" value="CAF3978682.1"/>
    <property type="molecule type" value="Genomic_DNA"/>
</dbReference>
<dbReference type="Proteomes" id="UP000676336">
    <property type="component" value="Unassembled WGS sequence"/>
</dbReference>
<evidence type="ECO:0000313" key="6">
    <source>
        <dbReference type="Proteomes" id="UP000663824"/>
    </source>
</evidence>
<evidence type="ECO:0000256" key="3">
    <source>
        <dbReference type="SAM" id="SignalP"/>
    </source>
</evidence>
<organism evidence="4 6">
    <name type="scientific">Rotaria magnacalcarata</name>
    <dbReference type="NCBI Taxonomy" id="392030"/>
    <lineage>
        <taxon>Eukaryota</taxon>
        <taxon>Metazoa</taxon>
        <taxon>Spiralia</taxon>
        <taxon>Gnathifera</taxon>
        <taxon>Rotifera</taxon>
        <taxon>Eurotatoria</taxon>
        <taxon>Bdelloidea</taxon>
        <taxon>Philodinida</taxon>
        <taxon>Philodinidae</taxon>
        <taxon>Rotaria</taxon>
    </lineage>
</organism>
<reference evidence="4" key="1">
    <citation type="submission" date="2021-02" db="EMBL/GenBank/DDBJ databases">
        <authorList>
            <person name="Nowell W R."/>
        </authorList>
    </citation>
    <scope>NUCLEOTIDE SEQUENCE</scope>
</reference>
<dbReference type="Proteomes" id="UP000663824">
    <property type="component" value="Unassembled WGS sequence"/>
</dbReference>
<feature type="repeat" description="NHL" evidence="2">
    <location>
        <begin position="324"/>
        <end position="361"/>
    </location>
</feature>
<name>A0A816NXD0_9BILA</name>
<evidence type="ECO:0000256" key="2">
    <source>
        <dbReference type="PROSITE-ProRule" id="PRU00504"/>
    </source>
</evidence>
<dbReference type="InterPro" id="IPR011042">
    <property type="entry name" value="6-blade_b-propeller_TolB-like"/>
</dbReference>
<gene>
    <name evidence="4" type="ORF">MBJ925_LOCUS11467</name>
    <name evidence="5" type="ORF">SMN809_LOCUS10733</name>
</gene>
<dbReference type="SUPFAM" id="SSF101898">
    <property type="entry name" value="NHL repeat"/>
    <property type="match status" value="1"/>
</dbReference>
<dbReference type="PROSITE" id="PS51125">
    <property type="entry name" value="NHL"/>
    <property type="match status" value="1"/>
</dbReference>
<dbReference type="AlphaFoldDB" id="A0A816NXD0"/>